<reference evidence="1 2" key="1">
    <citation type="submission" date="2015-07" db="EMBL/GenBank/DDBJ databases">
        <title>Whole genome sequence of Thermanaerothrix daxensis DSM 23592.</title>
        <authorList>
            <person name="Hemp J."/>
            <person name="Ward L.M."/>
            <person name="Pace L.A."/>
            <person name="Fischer W.W."/>
        </authorList>
    </citation>
    <scope>NUCLEOTIDE SEQUENCE [LARGE SCALE GENOMIC DNA]</scope>
    <source>
        <strain evidence="1 2">GNS-1</strain>
    </source>
</reference>
<proteinExistence type="predicted"/>
<accession>A0A0P6YI30</accession>
<comment type="caution">
    <text evidence="1">The sequence shown here is derived from an EMBL/GenBank/DDBJ whole genome shotgun (WGS) entry which is preliminary data.</text>
</comment>
<organism evidence="1 2">
    <name type="scientific">Thermanaerothrix daxensis</name>
    <dbReference type="NCBI Taxonomy" id="869279"/>
    <lineage>
        <taxon>Bacteria</taxon>
        <taxon>Bacillati</taxon>
        <taxon>Chloroflexota</taxon>
        <taxon>Anaerolineae</taxon>
        <taxon>Anaerolineales</taxon>
        <taxon>Anaerolineaceae</taxon>
        <taxon>Thermanaerothrix</taxon>
    </lineage>
</organism>
<gene>
    <name evidence="1" type="ORF">SE15_06500</name>
</gene>
<dbReference type="RefSeq" id="WP_054521253.1">
    <property type="nucleotide sequence ID" value="NZ_LGKO01000002.1"/>
</dbReference>
<keyword evidence="2" id="KW-1185">Reference proteome</keyword>
<dbReference type="Proteomes" id="UP000050544">
    <property type="component" value="Unassembled WGS sequence"/>
</dbReference>
<dbReference type="AlphaFoldDB" id="A0A0P6YI30"/>
<protein>
    <submittedName>
        <fullName evidence="1">Uncharacterized protein</fullName>
    </submittedName>
</protein>
<sequence>MGVFKSMDIPALGLSVENFQRIEPVGMDHTLAIPVQPMDTDPAITASFKSVSVLVEEEEIVRQERGVMT</sequence>
<name>A0A0P6YI30_9CHLR</name>
<evidence type="ECO:0000313" key="2">
    <source>
        <dbReference type="Proteomes" id="UP000050544"/>
    </source>
</evidence>
<dbReference type="EMBL" id="LGKO01000002">
    <property type="protein sequence ID" value="KPL84683.1"/>
    <property type="molecule type" value="Genomic_DNA"/>
</dbReference>
<evidence type="ECO:0000313" key="1">
    <source>
        <dbReference type="EMBL" id="KPL84683.1"/>
    </source>
</evidence>